<evidence type="ECO:0000313" key="1">
    <source>
        <dbReference type="EMBL" id="KAL0275907.1"/>
    </source>
</evidence>
<name>A0AAW2I0N6_9NEOP</name>
<dbReference type="EMBL" id="JARGDH010000002">
    <property type="protein sequence ID" value="KAL0275907.1"/>
    <property type="molecule type" value="Genomic_DNA"/>
</dbReference>
<comment type="caution">
    <text evidence="1">The sequence shown here is derived from an EMBL/GenBank/DDBJ whole genome shotgun (WGS) entry which is preliminary data.</text>
</comment>
<dbReference type="AlphaFoldDB" id="A0AAW2I0N6"/>
<sequence length="316" mass="36088">MACFTRKQVFLELLNKNNALGISLFDRAAAIARIRNAAAAYCAQPEGQEEEQRTSRNRISIAMQNYIRKAKEFDAFMQQEQKEFEEGRKFLAKIMGRKPEDFTQQDINESIEYLLPSGLHMISARPKLVPPEELYAKRKEAQFDLSGRPYHFLFYTTKQNFSQAMHDCGVHIENLNRMIAKSKTKISPDTKFNMGSSEWKTKTQLEVLFLEKIIDAEYNKFIEAMNVLVHHPLSSQCADFITKFLNVPRAGELTKDLPVPVEISEGVFAVEEKKCRRKRCSGTVTVISPGTGNITINDKELIDAFESVGARNQIFC</sequence>
<gene>
    <name evidence="1" type="ORF">PYX00_003625</name>
</gene>
<evidence type="ECO:0008006" key="2">
    <source>
        <dbReference type="Google" id="ProtNLM"/>
    </source>
</evidence>
<accession>A0AAW2I0N6</accession>
<organism evidence="1">
    <name type="scientific">Menopon gallinae</name>
    <name type="common">poultry shaft louse</name>
    <dbReference type="NCBI Taxonomy" id="328185"/>
    <lineage>
        <taxon>Eukaryota</taxon>
        <taxon>Metazoa</taxon>
        <taxon>Ecdysozoa</taxon>
        <taxon>Arthropoda</taxon>
        <taxon>Hexapoda</taxon>
        <taxon>Insecta</taxon>
        <taxon>Pterygota</taxon>
        <taxon>Neoptera</taxon>
        <taxon>Paraneoptera</taxon>
        <taxon>Psocodea</taxon>
        <taxon>Troctomorpha</taxon>
        <taxon>Phthiraptera</taxon>
        <taxon>Amblycera</taxon>
        <taxon>Menoponidae</taxon>
        <taxon>Menopon</taxon>
    </lineage>
</organism>
<proteinExistence type="predicted"/>
<reference evidence="1" key="1">
    <citation type="journal article" date="2024" name="Gigascience">
        <title>Chromosome-level genome of the poultry shaft louse Menopon gallinae provides insight into the host-switching and adaptive evolution of parasitic lice.</title>
        <authorList>
            <person name="Xu Y."/>
            <person name="Ma L."/>
            <person name="Liu S."/>
            <person name="Liang Y."/>
            <person name="Liu Q."/>
            <person name="He Z."/>
            <person name="Tian L."/>
            <person name="Duan Y."/>
            <person name="Cai W."/>
            <person name="Li H."/>
            <person name="Song F."/>
        </authorList>
    </citation>
    <scope>NUCLEOTIDE SEQUENCE</scope>
    <source>
        <strain evidence="1">Cailab_2023a</strain>
    </source>
</reference>
<protein>
    <recommendedName>
        <fullName evidence="2">28S ribosomal protein S9, mitochondrial</fullName>
    </recommendedName>
</protein>